<dbReference type="EMBL" id="QRMI01000002">
    <property type="protein sequence ID" value="RHJ64046.1"/>
    <property type="molecule type" value="Genomic_DNA"/>
</dbReference>
<evidence type="ECO:0000313" key="3">
    <source>
        <dbReference type="EMBL" id="RHJ64046.1"/>
    </source>
</evidence>
<organism evidence="2 4">
    <name type="scientific">[Ruminococcus] lactaris</name>
    <dbReference type="NCBI Taxonomy" id="46228"/>
    <lineage>
        <taxon>Bacteria</taxon>
        <taxon>Bacillati</taxon>
        <taxon>Bacillota</taxon>
        <taxon>Clostridia</taxon>
        <taxon>Lachnospirales</taxon>
        <taxon>Lachnospiraceae</taxon>
        <taxon>Mediterraneibacter</taxon>
    </lineage>
</organism>
<keyword evidence="1" id="KW-0472">Membrane</keyword>
<evidence type="ECO:0000313" key="5">
    <source>
        <dbReference type="Proteomes" id="UP000285832"/>
    </source>
</evidence>
<protein>
    <recommendedName>
        <fullName evidence="6">Leucine-rich repeat domain-containing protein</fullName>
    </recommendedName>
</protein>
<keyword evidence="1" id="KW-0812">Transmembrane</keyword>
<dbReference type="InterPro" id="IPR032675">
    <property type="entry name" value="LRR_dom_sf"/>
</dbReference>
<evidence type="ECO:0000313" key="4">
    <source>
        <dbReference type="Proteomes" id="UP000260793"/>
    </source>
</evidence>
<evidence type="ECO:0000256" key="1">
    <source>
        <dbReference type="SAM" id="Phobius"/>
    </source>
</evidence>
<feature type="transmembrane region" description="Helical" evidence="1">
    <location>
        <begin position="24"/>
        <end position="45"/>
    </location>
</feature>
<sequence>MGLNERFLENEQNISALKIHRTGISVLLLICMWISLLDCGTVRIMDVKMAAYEMKAMPSAVEAEKGILTAGRCYPAWEKMKDSMVTDKKILPAVSQTLETAEAGIEKNVTEKSDSRLTKTVTTDTGDAGIIKKVVTGKTNTEVSLPAEIVPPATDDSNLIENDSEKPEMMLVTEDGFIIDGTGTITGVADYEKAVKEGRLTLPSSDQCSKIAATTFTDAPDGILEIVIPANIIFIEEGTFADLKDVEWYETEPDNPVYVSRDGVLFSEQETCLFAFPAGRTGIYPIPENVVRLAKDAFSESRLFKVIGMKERGMEQTDLPDTLVVE</sequence>
<dbReference type="RefSeq" id="WP_023922947.1">
    <property type="nucleotide sequence ID" value="NZ_CAJMJQ010000001.1"/>
</dbReference>
<dbReference type="Gene3D" id="3.80.10.10">
    <property type="entry name" value="Ribonuclease Inhibitor"/>
    <property type="match status" value="1"/>
</dbReference>
<proteinExistence type="predicted"/>
<dbReference type="EMBL" id="QSQN01000001">
    <property type="protein sequence ID" value="RGK43023.1"/>
    <property type="molecule type" value="Genomic_DNA"/>
</dbReference>
<comment type="caution">
    <text evidence="2">The sequence shown here is derived from an EMBL/GenBank/DDBJ whole genome shotgun (WGS) entry which is preliminary data.</text>
</comment>
<name>A0A3E4LZX7_9FIRM</name>
<evidence type="ECO:0008006" key="6">
    <source>
        <dbReference type="Google" id="ProtNLM"/>
    </source>
</evidence>
<gene>
    <name evidence="3" type="ORF">DW116_00980</name>
    <name evidence="2" type="ORF">DXD17_00555</name>
</gene>
<dbReference type="Proteomes" id="UP000285832">
    <property type="component" value="Unassembled WGS sequence"/>
</dbReference>
<reference evidence="4 5" key="1">
    <citation type="submission" date="2018-08" db="EMBL/GenBank/DDBJ databases">
        <title>A genome reference for cultivated species of the human gut microbiota.</title>
        <authorList>
            <person name="Zou Y."/>
            <person name="Xue W."/>
            <person name="Luo G."/>
        </authorList>
    </citation>
    <scope>NUCLEOTIDE SEQUENCE [LARGE SCALE GENOMIC DNA]</scope>
    <source>
        <strain evidence="3 5">AM09-9</strain>
        <strain evidence="2 4">TF11-7</strain>
    </source>
</reference>
<accession>A0A3E4LZX7</accession>
<dbReference type="AlphaFoldDB" id="A0A3E4LZX7"/>
<dbReference type="Proteomes" id="UP000260793">
    <property type="component" value="Unassembled WGS sequence"/>
</dbReference>
<keyword evidence="1" id="KW-1133">Transmembrane helix</keyword>
<evidence type="ECO:0000313" key="2">
    <source>
        <dbReference type="EMBL" id="RGK43023.1"/>
    </source>
</evidence>